<keyword evidence="4 12" id="KW-0812">Transmembrane</keyword>
<keyword evidence="5 9" id="KW-0256">Endoplasmic reticulum</keyword>
<dbReference type="PIRSF" id="PIRSF000439">
    <property type="entry name" value="Oat_ACAT_DAG_ARE"/>
    <property type="match status" value="1"/>
</dbReference>
<dbReference type="InterPro" id="IPR014371">
    <property type="entry name" value="Oat_ACAT_DAG_ARE"/>
</dbReference>
<evidence type="ECO:0000256" key="12">
    <source>
        <dbReference type="SAM" id="Phobius"/>
    </source>
</evidence>
<evidence type="ECO:0000256" key="9">
    <source>
        <dbReference type="PIRNR" id="PIRNR000439"/>
    </source>
</evidence>
<evidence type="ECO:0000256" key="2">
    <source>
        <dbReference type="ARBA" id="ARBA00009010"/>
    </source>
</evidence>
<feature type="transmembrane region" description="Helical" evidence="12">
    <location>
        <begin position="384"/>
        <end position="404"/>
    </location>
</feature>
<feature type="active site" evidence="10">
    <location>
        <position position="376"/>
    </location>
</feature>
<dbReference type="Proteomes" id="UP001219518">
    <property type="component" value="Unassembled WGS sequence"/>
</dbReference>
<comment type="similarity">
    <text evidence="2 9">Belongs to the membrane-bound acyltransferase family. Sterol o-acyltransferase subfamily.</text>
</comment>
<feature type="transmembrane region" description="Helical" evidence="12">
    <location>
        <begin position="298"/>
        <end position="319"/>
    </location>
</feature>
<evidence type="ECO:0000256" key="10">
    <source>
        <dbReference type="PIRSR" id="PIRSR000439-1"/>
    </source>
</evidence>
<dbReference type="Pfam" id="PF03062">
    <property type="entry name" value="MBOAT"/>
    <property type="match status" value="1"/>
</dbReference>
<dbReference type="PANTHER" id="PTHR10408:SF8">
    <property type="entry name" value="O-ACYLTRANSFERASE"/>
    <property type="match status" value="1"/>
</dbReference>
<evidence type="ECO:0000256" key="7">
    <source>
        <dbReference type="ARBA" id="ARBA00023136"/>
    </source>
</evidence>
<accession>A0AAE1GYP0</accession>
<dbReference type="GO" id="GO:0005789">
    <property type="term" value="C:endoplasmic reticulum membrane"/>
    <property type="evidence" value="ECO:0007669"/>
    <property type="project" value="UniProtKB-SubCell"/>
</dbReference>
<reference evidence="13" key="2">
    <citation type="journal article" date="2023" name="BMC Genomics">
        <title>Pest status, molecular evolution, and epigenetic factors derived from the genome assembly of Frankliniella fusca, a thysanopteran phytovirus vector.</title>
        <authorList>
            <person name="Catto M.A."/>
            <person name="Labadie P.E."/>
            <person name="Jacobson A.L."/>
            <person name="Kennedy G.G."/>
            <person name="Srinivasan R."/>
            <person name="Hunt B.G."/>
        </authorList>
    </citation>
    <scope>NUCLEOTIDE SEQUENCE</scope>
    <source>
        <strain evidence="13">PL_HMW_Pooled</strain>
    </source>
</reference>
<evidence type="ECO:0000256" key="1">
    <source>
        <dbReference type="ARBA" id="ARBA00004477"/>
    </source>
</evidence>
<evidence type="ECO:0000313" key="14">
    <source>
        <dbReference type="Proteomes" id="UP001219518"/>
    </source>
</evidence>
<name>A0AAE1GYP0_9NEOP</name>
<keyword evidence="3 9" id="KW-0808">Transferase</keyword>
<keyword evidence="8 9" id="KW-0012">Acyltransferase</keyword>
<comment type="subcellular location">
    <subcellularLocation>
        <location evidence="1 9">Endoplasmic reticulum membrane</location>
        <topology evidence="1 9">Multi-pass membrane protein</topology>
    </subcellularLocation>
</comment>
<feature type="transmembrane region" description="Helical" evidence="12">
    <location>
        <begin position="416"/>
        <end position="436"/>
    </location>
</feature>
<protein>
    <recommendedName>
        <fullName evidence="9">O-acyltransferase</fullName>
    </recommendedName>
</protein>
<feature type="region of interest" description="Disordered" evidence="11">
    <location>
        <begin position="28"/>
        <end position="49"/>
    </location>
</feature>
<feature type="transmembrane region" description="Helical" evidence="12">
    <location>
        <begin position="63"/>
        <end position="81"/>
    </location>
</feature>
<evidence type="ECO:0000256" key="5">
    <source>
        <dbReference type="ARBA" id="ARBA00022824"/>
    </source>
</evidence>
<reference evidence="13" key="1">
    <citation type="submission" date="2021-07" db="EMBL/GenBank/DDBJ databases">
        <authorList>
            <person name="Catto M.A."/>
            <person name="Jacobson A."/>
            <person name="Kennedy G."/>
            <person name="Labadie P."/>
            <person name="Hunt B.G."/>
            <person name="Srinivasan R."/>
        </authorList>
    </citation>
    <scope>NUCLEOTIDE SEQUENCE</scope>
    <source>
        <strain evidence="13">PL_HMW_Pooled</strain>
        <tissue evidence="13">Head</tissue>
    </source>
</reference>
<dbReference type="InterPro" id="IPR004299">
    <property type="entry name" value="MBOAT_fam"/>
</dbReference>
<keyword evidence="14" id="KW-1185">Reference proteome</keyword>
<dbReference type="AlphaFoldDB" id="A0AAE1GYP0"/>
<feature type="transmembrane region" description="Helical" evidence="12">
    <location>
        <begin position="142"/>
        <end position="165"/>
    </location>
</feature>
<feature type="transmembrane region" description="Helical" evidence="12">
    <location>
        <begin position="253"/>
        <end position="278"/>
    </location>
</feature>
<dbReference type="GO" id="GO:0008374">
    <property type="term" value="F:O-acyltransferase activity"/>
    <property type="evidence" value="ECO:0007669"/>
    <property type="project" value="InterPro"/>
</dbReference>
<feature type="transmembrane region" description="Helical" evidence="12">
    <location>
        <begin position="358"/>
        <end position="378"/>
    </location>
</feature>
<evidence type="ECO:0000256" key="11">
    <source>
        <dbReference type="SAM" id="MobiDB-lite"/>
    </source>
</evidence>
<dbReference type="PANTHER" id="PTHR10408">
    <property type="entry name" value="STEROL O-ACYLTRANSFERASE"/>
    <property type="match status" value="1"/>
</dbReference>
<keyword evidence="7 9" id="KW-0472">Membrane</keyword>
<comment type="caution">
    <text evidence="13">The sequence shown here is derived from an EMBL/GenBank/DDBJ whole genome shotgun (WGS) entry which is preliminary data.</text>
</comment>
<sequence>MLVDTADGEGDGPAGEYVAVVDLQQGVDGVDKPHRPRRPPLRHSSSKAGRMGQELDLTVHTRTAYHIAFVGVVCYFVNLILEDIKRDGSATLLRWELLGPSFSPSVLLQLTALWLLVNAFLLANNLGVRCWRAGRELYVKRAVWDTLWLLAALVLHAAMVVVPAAGMHLLDLPTWARCALCCEQLRLIMKSYSYLREHARTVLSVPARPAARARHSARADGADLSVGHLVYFMFAPTLLYRDSYERCPRVRPLAVLVHAGVFFASVFTMVVVCARSSLRPLCGGEDAPLLALWTALGAPRFPLVVIRSYPVAAVMLAGITTAMHHWHRLFAELLRFRQRGFTKEWLNKYVYKEMRAHGYNIFLAKIFTIVVSAVWHEYILANCFGFLVPFFFFLYTLSTAFVLTEPFGLQKGNYGNLFFLATIPLGLALAQSFYFMEVYARLQCPVVDERPWDIFVPRQWLCDDPFRNCTFI</sequence>
<evidence type="ECO:0000256" key="4">
    <source>
        <dbReference type="ARBA" id="ARBA00022692"/>
    </source>
</evidence>
<proteinExistence type="inferred from homology"/>
<dbReference type="EMBL" id="JAHWGI010000256">
    <property type="protein sequence ID" value="KAK3911273.1"/>
    <property type="molecule type" value="Genomic_DNA"/>
</dbReference>
<evidence type="ECO:0000256" key="6">
    <source>
        <dbReference type="ARBA" id="ARBA00022989"/>
    </source>
</evidence>
<evidence type="ECO:0000313" key="13">
    <source>
        <dbReference type="EMBL" id="KAK3911273.1"/>
    </source>
</evidence>
<organism evidence="13 14">
    <name type="scientific">Frankliniella fusca</name>
    <dbReference type="NCBI Taxonomy" id="407009"/>
    <lineage>
        <taxon>Eukaryota</taxon>
        <taxon>Metazoa</taxon>
        <taxon>Ecdysozoa</taxon>
        <taxon>Arthropoda</taxon>
        <taxon>Hexapoda</taxon>
        <taxon>Insecta</taxon>
        <taxon>Pterygota</taxon>
        <taxon>Neoptera</taxon>
        <taxon>Paraneoptera</taxon>
        <taxon>Thysanoptera</taxon>
        <taxon>Terebrantia</taxon>
        <taxon>Thripoidea</taxon>
        <taxon>Thripidae</taxon>
        <taxon>Frankliniella</taxon>
    </lineage>
</organism>
<gene>
    <name evidence="13" type="ORF">KUF71_021054</name>
</gene>
<feature type="compositionally biased region" description="Basic residues" evidence="11">
    <location>
        <begin position="34"/>
        <end position="45"/>
    </location>
</feature>
<evidence type="ECO:0000256" key="8">
    <source>
        <dbReference type="ARBA" id="ARBA00023315"/>
    </source>
</evidence>
<keyword evidence="6 12" id="KW-1133">Transmembrane helix</keyword>
<feature type="transmembrane region" description="Helical" evidence="12">
    <location>
        <begin position="101"/>
        <end position="121"/>
    </location>
</feature>
<evidence type="ECO:0000256" key="3">
    <source>
        <dbReference type="ARBA" id="ARBA00022679"/>
    </source>
</evidence>